<name>A0A2P2QH72_RHIMU</name>
<dbReference type="EMBL" id="GGEC01085832">
    <property type="protein sequence ID" value="MBX66316.1"/>
    <property type="molecule type" value="Transcribed_RNA"/>
</dbReference>
<evidence type="ECO:0000313" key="1">
    <source>
        <dbReference type="EMBL" id="MBX66316.1"/>
    </source>
</evidence>
<protein>
    <submittedName>
        <fullName evidence="1">Uncharacterized protein</fullName>
    </submittedName>
</protein>
<proteinExistence type="predicted"/>
<reference evidence="1" key="1">
    <citation type="submission" date="2018-02" db="EMBL/GenBank/DDBJ databases">
        <title>Rhizophora mucronata_Transcriptome.</title>
        <authorList>
            <person name="Meera S.P."/>
            <person name="Sreeshan A."/>
            <person name="Augustine A."/>
        </authorList>
    </citation>
    <scope>NUCLEOTIDE SEQUENCE</scope>
    <source>
        <tissue evidence="1">Leaf</tissue>
    </source>
</reference>
<dbReference type="AlphaFoldDB" id="A0A2P2QH72"/>
<organism evidence="1">
    <name type="scientific">Rhizophora mucronata</name>
    <name type="common">Asiatic mangrove</name>
    <dbReference type="NCBI Taxonomy" id="61149"/>
    <lineage>
        <taxon>Eukaryota</taxon>
        <taxon>Viridiplantae</taxon>
        <taxon>Streptophyta</taxon>
        <taxon>Embryophyta</taxon>
        <taxon>Tracheophyta</taxon>
        <taxon>Spermatophyta</taxon>
        <taxon>Magnoliopsida</taxon>
        <taxon>eudicotyledons</taxon>
        <taxon>Gunneridae</taxon>
        <taxon>Pentapetalae</taxon>
        <taxon>rosids</taxon>
        <taxon>fabids</taxon>
        <taxon>Malpighiales</taxon>
        <taxon>Rhizophoraceae</taxon>
        <taxon>Rhizophora</taxon>
    </lineage>
</organism>
<sequence length="50" mass="6169">MHFFSCLLAPFYFVPYLLIFRCSMLTQSDWFSWSHFLLTFHSCVKCIYYQ</sequence>
<accession>A0A2P2QH72</accession>